<evidence type="ECO:0000313" key="3">
    <source>
        <dbReference type="EMBL" id="HER40147.1"/>
    </source>
</evidence>
<keyword evidence="1" id="KW-0472">Membrane</keyword>
<organism evidence="3">
    <name type="scientific">Salinimicrobium catena</name>
    <dbReference type="NCBI Taxonomy" id="390640"/>
    <lineage>
        <taxon>Bacteria</taxon>
        <taxon>Pseudomonadati</taxon>
        <taxon>Bacteroidota</taxon>
        <taxon>Flavobacteriia</taxon>
        <taxon>Flavobacteriales</taxon>
        <taxon>Flavobacteriaceae</taxon>
        <taxon>Salinimicrobium</taxon>
    </lineage>
</organism>
<keyword evidence="1" id="KW-0812">Transmembrane</keyword>
<feature type="transmembrane region" description="Helical" evidence="1">
    <location>
        <begin position="45"/>
        <end position="65"/>
    </location>
</feature>
<dbReference type="EMBL" id="DSEE01000213">
    <property type="protein sequence ID" value="HER40147.1"/>
    <property type="molecule type" value="Genomic_DNA"/>
</dbReference>
<feature type="chain" id="PRO_5028259181" evidence="2">
    <location>
        <begin position="22"/>
        <end position="77"/>
    </location>
</feature>
<comment type="caution">
    <text evidence="3">The sequence shown here is derived from an EMBL/GenBank/DDBJ whole genome shotgun (WGS) entry which is preliminary data.</text>
</comment>
<evidence type="ECO:0000256" key="1">
    <source>
        <dbReference type="SAM" id="Phobius"/>
    </source>
</evidence>
<reference evidence="3" key="1">
    <citation type="journal article" date="2020" name="mSystems">
        <title>Genome- and Community-Level Interaction Insights into Carbon Utilization and Element Cycling Functions of Hydrothermarchaeota in Hydrothermal Sediment.</title>
        <authorList>
            <person name="Zhou Z."/>
            <person name="Liu Y."/>
            <person name="Xu W."/>
            <person name="Pan J."/>
            <person name="Luo Z.H."/>
            <person name="Li M."/>
        </authorList>
    </citation>
    <scope>NUCLEOTIDE SEQUENCE [LARGE SCALE GENOMIC DNA]</scope>
    <source>
        <strain evidence="3">SpSt-1235</strain>
    </source>
</reference>
<dbReference type="Proteomes" id="UP000885753">
    <property type="component" value="Unassembled WGS sequence"/>
</dbReference>
<accession>A0A7C2R6N2</accession>
<proteinExistence type="predicted"/>
<keyword evidence="1" id="KW-1133">Transmembrane helix</keyword>
<sequence>MKTKAVNILLLLVLISVDAQAQCAMCRAVLESEADQSAAKGINDGIMYLMVFPYLLMGGVAYMIWRSRKKNREEQSS</sequence>
<dbReference type="AlphaFoldDB" id="A0A7C2R6N2"/>
<protein>
    <submittedName>
        <fullName evidence="3">Uncharacterized protein</fullName>
    </submittedName>
</protein>
<gene>
    <name evidence="3" type="ORF">ENO10_02910</name>
</gene>
<evidence type="ECO:0000256" key="2">
    <source>
        <dbReference type="SAM" id="SignalP"/>
    </source>
</evidence>
<name>A0A7C2R6N2_9FLAO</name>
<feature type="signal peptide" evidence="2">
    <location>
        <begin position="1"/>
        <end position="21"/>
    </location>
</feature>
<keyword evidence="2" id="KW-0732">Signal</keyword>